<accession>A0A6A5TZW0</accession>
<dbReference type="AlphaFoldDB" id="A0A6A5TZW0"/>
<feature type="signal peptide" evidence="3">
    <location>
        <begin position="1"/>
        <end position="22"/>
    </location>
</feature>
<gene>
    <name evidence="4" type="ORF">CC80DRAFT_25625</name>
</gene>
<feature type="region of interest" description="Disordered" evidence="1">
    <location>
        <begin position="39"/>
        <end position="105"/>
    </location>
</feature>
<evidence type="ECO:0000313" key="4">
    <source>
        <dbReference type="EMBL" id="KAF1958155.1"/>
    </source>
</evidence>
<dbReference type="EMBL" id="ML976987">
    <property type="protein sequence ID" value="KAF1958155.1"/>
    <property type="molecule type" value="Genomic_DNA"/>
</dbReference>
<evidence type="ECO:0000313" key="5">
    <source>
        <dbReference type="Proteomes" id="UP000800035"/>
    </source>
</evidence>
<sequence>MSAKTLFLHVLIAFLFFVSTTALALDDAERGQSIASAIADGIEGGPSPATVATAPSTEHKPKPNSTSASAPRMSASGNSRKKSKAEKARQRASALAATSPPRRPPIPSAMAVGAMAAVVPLIAFFITMTMVVFRFYLDKIEEEEEDVRREKNPHVLEEANEAYNYSGLPEKDRYPKVS</sequence>
<keyword evidence="2" id="KW-0472">Membrane</keyword>
<evidence type="ECO:0000256" key="2">
    <source>
        <dbReference type="SAM" id="Phobius"/>
    </source>
</evidence>
<reference evidence="4" key="1">
    <citation type="journal article" date="2020" name="Stud. Mycol.">
        <title>101 Dothideomycetes genomes: a test case for predicting lifestyles and emergence of pathogens.</title>
        <authorList>
            <person name="Haridas S."/>
            <person name="Albert R."/>
            <person name="Binder M."/>
            <person name="Bloem J."/>
            <person name="Labutti K."/>
            <person name="Salamov A."/>
            <person name="Andreopoulos B."/>
            <person name="Baker S."/>
            <person name="Barry K."/>
            <person name="Bills G."/>
            <person name="Bluhm B."/>
            <person name="Cannon C."/>
            <person name="Castanera R."/>
            <person name="Culley D."/>
            <person name="Daum C."/>
            <person name="Ezra D."/>
            <person name="Gonzalez J."/>
            <person name="Henrissat B."/>
            <person name="Kuo A."/>
            <person name="Liang C."/>
            <person name="Lipzen A."/>
            <person name="Lutzoni F."/>
            <person name="Magnuson J."/>
            <person name="Mondo S."/>
            <person name="Nolan M."/>
            <person name="Ohm R."/>
            <person name="Pangilinan J."/>
            <person name="Park H.-J."/>
            <person name="Ramirez L."/>
            <person name="Alfaro M."/>
            <person name="Sun H."/>
            <person name="Tritt A."/>
            <person name="Yoshinaga Y."/>
            <person name="Zwiers L.-H."/>
            <person name="Turgeon B."/>
            <person name="Goodwin S."/>
            <person name="Spatafora J."/>
            <person name="Crous P."/>
            <person name="Grigoriev I."/>
        </authorList>
    </citation>
    <scope>NUCLEOTIDE SEQUENCE</scope>
    <source>
        <strain evidence="4">CBS 675.92</strain>
    </source>
</reference>
<organism evidence="4 5">
    <name type="scientific">Byssothecium circinans</name>
    <dbReference type="NCBI Taxonomy" id="147558"/>
    <lineage>
        <taxon>Eukaryota</taxon>
        <taxon>Fungi</taxon>
        <taxon>Dikarya</taxon>
        <taxon>Ascomycota</taxon>
        <taxon>Pezizomycotina</taxon>
        <taxon>Dothideomycetes</taxon>
        <taxon>Pleosporomycetidae</taxon>
        <taxon>Pleosporales</taxon>
        <taxon>Massarineae</taxon>
        <taxon>Massarinaceae</taxon>
        <taxon>Byssothecium</taxon>
    </lineage>
</organism>
<evidence type="ECO:0000256" key="3">
    <source>
        <dbReference type="SAM" id="SignalP"/>
    </source>
</evidence>
<keyword evidence="2" id="KW-0812">Transmembrane</keyword>
<evidence type="ECO:0000256" key="1">
    <source>
        <dbReference type="SAM" id="MobiDB-lite"/>
    </source>
</evidence>
<feature type="region of interest" description="Disordered" evidence="1">
    <location>
        <begin position="158"/>
        <end position="178"/>
    </location>
</feature>
<feature type="transmembrane region" description="Helical" evidence="2">
    <location>
        <begin position="109"/>
        <end position="133"/>
    </location>
</feature>
<keyword evidence="3" id="KW-0732">Signal</keyword>
<feature type="compositionally biased region" description="Basic and acidic residues" evidence="1">
    <location>
        <begin position="169"/>
        <end position="178"/>
    </location>
</feature>
<feature type="chain" id="PRO_5025521467" description="Transmembrane protein" evidence="3">
    <location>
        <begin position="23"/>
        <end position="178"/>
    </location>
</feature>
<evidence type="ECO:0008006" key="6">
    <source>
        <dbReference type="Google" id="ProtNLM"/>
    </source>
</evidence>
<name>A0A6A5TZW0_9PLEO</name>
<protein>
    <recommendedName>
        <fullName evidence="6">Transmembrane protein</fullName>
    </recommendedName>
</protein>
<proteinExistence type="predicted"/>
<dbReference type="Proteomes" id="UP000800035">
    <property type="component" value="Unassembled WGS sequence"/>
</dbReference>
<keyword evidence="2" id="KW-1133">Transmembrane helix</keyword>
<keyword evidence="5" id="KW-1185">Reference proteome</keyword>